<dbReference type="PROSITE" id="PS50004">
    <property type="entry name" value="C2"/>
    <property type="match status" value="1"/>
</dbReference>
<evidence type="ECO:0000313" key="5">
    <source>
        <dbReference type="Proteomes" id="UP001341840"/>
    </source>
</evidence>
<protein>
    <recommendedName>
        <fullName evidence="3">C2 domain-containing protein</fullName>
    </recommendedName>
</protein>
<dbReference type="PANTHER" id="PTHR46502:SF2">
    <property type="entry name" value="16 KDA PHLOEM PROTEIN 2"/>
    <property type="match status" value="1"/>
</dbReference>
<evidence type="ECO:0000259" key="3">
    <source>
        <dbReference type="PROSITE" id="PS50004"/>
    </source>
</evidence>
<sequence length="147" mass="16447">MPQGTLEVLLVSAKKLENTDYFCKMDPFVILTCRTQTQQSSVASNQGSNPEWNETFVFNVSEGVKDIQMKIMDQDIGSCDDFVGEVTIPLAAVFAEGSVPPHPYTVVKNGHYCGEIKLGLKFMQEERHDRGMAEENFGGWKHSAAYY</sequence>
<name>A0ABU6XBX6_9FABA</name>
<dbReference type="InterPro" id="IPR035892">
    <property type="entry name" value="C2_domain_sf"/>
</dbReference>
<dbReference type="Proteomes" id="UP001341840">
    <property type="component" value="Unassembled WGS sequence"/>
</dbReference>
<evidence type="ECO:0000256" key="2">
    <source>
        <dbReference type="ARBA" id="ARBA00022837"/>
    </source>
</evidence>
<keyword evidence="2" id="KW-0106">Calcium</keyword>
<dbReference type="Pfam" id="PF00168">
    <property type="entry name" value="C2"/>
    <property type="match status" value="1"/>
</dbReference>
<feature type="domain" description="C2" evidence="3">
    <location>
        <begin position="1"/>
        <end position="104"/>
    </location>
</feature>
<evidence type="ECO:0000313" key="4">
    <source>
        <dbReference type="EMBL" id="MED6195555.1"/>
    </source>
</evidence>
<accession>A0ABU6XBX6</accession>
<keyword evidence="5" id="KW-1185">Reference proteome</keyword>
<organism evidence="4 5">
    <name type="scientific">Stylosanthes scabra</name>
    <dbReference type="NCBI Taxonomy" id="79078"/>
    <lineage>
        <taxon>Eukaryota</taxon>
        <taxon>Viridiplantae</taxon>
        <taxon>Streptophyta</taxon>
        <taxon>Embryophyta</taxon>
        <taxon>Tracheophyta</taxon>
        <taxon>Spermatophyta</taxon>
        <taxon>Magnoliopsida</taxon>
        <taxon>eudicotyledons</taxon>
        <taxon>Gunneridae</taxon>
        <taxon>Pentapetalae</taxon>
        <taxon>rosids</taxon>
        <taxon>fabids</taxon>
        <taxon>Fabales</taxon>
        <taxon>Fabaceae</taxon>
        <taxon>Papilionoideae</taxon>
        <taxon>50 kb inversion clade</taxon>
        <taxon>dalbergioids sensu lato</taxon>
        <taxon>Dalbergieae</taxon>
        <taxon>Pterocarpus clade</taxon>
        <taxon>Stylosanthes</taxon>
    </lineage>
</organism>
<keyword evidence="1" id="KW-0479">Metal-binding</keyword>
<dbReference type="InterPro" id="IPR000008">
    <property type="entry name" value="C2_dom"/>
</dbReference>
<dbReference type="EMBL" id="JASCZI010211651">
    <property type="protein sequence ID" value="MED6195555.1"/>
    <property type="molecule type" value="Genomic_DNA"/>
</dbReference>
<dbReference type="Gene3D" id="2.60.40.150">
    <property type="entry name" value="C2 domain"/>
    <property type="match status" value="1"/>
</dbReference>
<dbReference type="SUPFAM" id="SSF49562">
    <property type="entry name" value="C2 domain (Calcium/lipid-binding domain, CaLB)"/>
    <property type="match status" value="1"/>
</dbReference>
<comment type="caution">
    <text evidence="4">The sequence shown here is derived from an EMBL/GenBank/DDBJ whole genome shotgun (WGS) entry which is preliminary data.</text>
</comment>
<evidence type="ECO:0000256" key="1">
    <source>
        <dbReference type="ARBA" id="ARBA00022723"/>
    </source>
</evidence>
<dbReference type="SMART" id="SM00239">
    <property type="entry name" value="C2"/>
    <property type="match status" value="1"/>
</dbReference>
<reference evidence="4 5" key="1">
    <citation type="journal article" date="2023" name="Plants (Basel)">
        <title>Bridging the Gap: Combining Genomics and Transcriptomics Approaches to Understand Stylosanthes scabra, an Orphan Legume from the Brazilian Caatinga.</title>
        <authorList>
            <person name="Ferreira-Neto J.R.C."/>
            <person name="da Silva M.D."/>
            <person name="Binneck E."/>
            <person name="de Melo N.F."/>
            <person name="da Silva R.H."/>
            <person name="de Melo A.L.T.M."/>
            <person name="Pandolfi V."/>
            <person name="Bustamante F.O."/>
            <person name="Brasileiro-Vidal A.C."/>
            <person name="Benko-Iseppon A.M."/>
        </authorList>
    </citation>
    <scope>NUCLEOTIDE SEQUENCE [LARGE SCALE GENOMIC DNA]</scope>
    <source>
        <tissue evidence="4">Leaves</tissue>
    </source>
</reference>
<dbReference type="PANTHER" id="PTHR46502">
    <property type="entry name" value="C2 DOMAIN-CONTAINING"/>
    <property type="match status" value="1"/>
</dbReference>
<gene>
    <name evidence="4" type="ORF">PIB30_038886</name>
</gene>
<proteinExistence type="predicted"/>